<reference evidence="3" key="1">
    <citation type="submission" date="2017-02" db="UniProtKB">
        <authorList>
            <consortium name="WormBaseParasite"/>
        </authorList>
    </citation>
    <scope>IDENTIFICATION</scope>
</reference>
<reference evidence="1 2" key="2">
    <citation type="submission" date="2018-11" db="EMBL/GenBank/DDBJ databases">
        <authorList>
            <consortium name="Pathogen Informatics"/>
        </authorList>
    </citation>
    <scope>NUCLEOTIDE SEQUENCE [LARGE SCALE GENOMIC DNA]</scope>
</reference>
<gene>
    <name evidence="1" type="ORF">TCLT_LOCUS10692</name>
</gene>
<name>A0A0N5DBZ1_THECL</name>
<organism evidence="3">
    <name type="scientific">Thelazia callipaeda</name>
    <name type="common">Oriental eyeworm</name>
    <name type="synonym">Parasitic nematode</name>
    <dbReference type="NCBI Taxonomy" id="103827"/>
    <lineage>
        <taxon>Eukaryota</taxon>
        <taxon>Metazoa</taxon>
        <taxon>Ecdysozoa</taxon>
        <taxon>Nematoda</taxon>
        <taxon>Chromadorea</taxon>
        <taxon>Rhabditida</taxon>
        <taxon>Spirurina</taxon>
        <taxon>Spiruromorpha</taxon>
        <taxon>Thelazioidea</taxon>
        <taxon>Thelaziidae</taxon>
        <taxon>Thelazia</taxon>
    </lineage>
</organism>
<protein>
    <submittedName>
        <fullName evidence="1 3">Uncharacterized protein</fullName>
    </submittedName>
</protein>
<dbReference type="WBParaSite" id="TCLT_0001071001-mRNA-1">
    <property type="protein sequence ID" value="TCLT_0001071001-mRNA-1"/>
    <property type="gene ID" value="TCLT_0001071001"/>
</dbReference>
<evidence type="ECO:0000313" key="2">
    <source>
        <dbReference type="Proteomes" id="UP000276776"/>
    </source>
</evidence>
<proteinExistence type="predicted"/>
<dbReference type="Proteomes" id="UP000276776">
    <property type="component" value="Unassembled WGS sequence"/>
</dbReference>
<accession>A0A0N5DBZ1</accession>
<evidence type="ECO:0000313" key="1">
    <source>
        <dbReference type="EMBL" id="VDN08401.1"/>
    </source>
</evidence>
<sequence>MSMKRSAVISRHHLQLSSKSNLVLNVPSHLTQRSSPVNNYISARLRQSRWSAEVLREVLNCYEKVAMGNRSCDVPRMITSSQAPVESTTSLKNAPLCIHIRQNIEADLPRWRGKGLRCEIAATVFAREQALNEIHCNSSG</sequence>
<dbReference type="EMBL" id="UYYF01005274">
    <property type="protein sequence ID" value="VDN08401.1"/>
    <property type="molecule type" value="Genomic_DNA"/>
</dbReference>
<evidence type="ECO:0000313" key="3">
    <source>
        <dbReference type="WBParaSite" id="TCLT_0001071001-mRNA-1"/>
    </source>
</evidence>
<keyword evidence="2" id="KW-1185">Reference proteome</keyword>
<dbReference type="AlphaFoldDB" id="A0A0N5DBZ1"/>